<evidence type="ECO:0000259" key="4">
    <source>
        <dbReference type="PROSITE" id="PS50206"/>
    </source>
</evidence>
<feature type="domain" description="Rhodanese" evidence="4">
    <location>
        <begin position="66"/>
        <end position="158"/>
    </location>
</feature>
<comment type="catalytic activity">
    <reaction evidence="2">
        <text>[protein]-peptidylproline (omega=180) = [protein]-peptidylproline (omega=0)</text>
        <dbReference type="Rhea" id="RHEA:16237"/>
        <dbReference type="Rhea" id="RHEA-COMP:10747"/>
        <dbReference type="Rhea" id="RHEA-COMP:10748"/>
        <dbReference type="ChEBI" id="CHEBI:83833"/>
        <dbReference type="ChEBI" id="CHEBI:83834"/>
        <dbReference type="EC" id="5.2.1.8"/>
    </reaction>
</comment>
<dbReference type="EC" id="5.2.1.8" evidence="2"/>
<sequence length="160" mass="18343">MLGWIRKGQLVPEFEEAAFSAPLNKVVRVKTKFGWHLLQALSERDAAFLHDMRPEELQRLLQDPNFCEVAQLIDVRELDEIEIASIKGFKAYPLSQFGLWGPQISSDLDPSKDTYVLCHHGVRSLQAAQWLQTQGFRKLYNIAGGIHQYSLRADNSIRTY</sequence>
<dbReference type="InterPro" id="IPR052204">
    <property type="entry name" value="PpiC/parvulin_rotamase"/>
</dbReference>
<dbReference type="GO" id="GO:0003755">
    <property type="term" value="F:peptidyl-prolyl cis-trans isomerase activity"/>
    <property type="evidence" value="ECO:0007669"/>
    <property type="project" value="UniProtKB-UniRule"/>
</dbReference>
<keyword evidence="1 2" id="KW-0697">Rotamase</keyword>
<dbReference type="OMA" id="GEAWENS"/>
<dbReference type="PROSITE" id="PS50206">
    <property type="entry name" value="RHODANESE_3"/>
    <property type="match status" value="1"/>
</dbReference>
<dbReference type="InterPro" id="IPR000297">
    <property type="entry name" value="PPIase_PpiC"/>
</dbReference>
<feature type="domain" description="PpiC" evidence="3">
    <location>
        <begin position="1"/>
        <end position="42"/>
    </location>
</feature>
<dbReference type="Pfam" id="PF13616">
    <property type="entry name" value="Rotamase_3"/>
    <property type="match status" value="1"/>
</dbReference>
<dbReference type="SUPFAM" id="SSF52821">
    <property type="entry name" value="Rhodanese/Cell cycle control phosphatase"/>
    <property type="match status" value="1"/>
</dbReference>
<keyword evidence="6" id="KW-1185">Reference proteome</keyword>
<dbReference type="InterPro" id="IPR001763">
    <property type="entry name" value="Rhodanese-like_dom"/>
</dbReference>
<dbReference type="Gene3D" id="3.10.50.40">
    <property type="match status" value="1"/>
</dbReference>
<dbReference type="Gene3D" id="3.40.250.10">
    <property type="entry name" value="Rhodanese-like domain"/>
    <property type="match status" value="1"/>
</dbReference>
<dbReference type="InterPro" id="IPR036873">
    <property type="entry name" value="Rhodanese-like_dom_sf"/>
</dbReference>
<dbReference type="Pfam" id="PF00581">
    <property type="entry name" value="Rhodanese"/>
    <property type="match status" value="1"/>
</dbReference>
<dbReference type="PANTHER" id="PTHR43629">
    <property type="entry name" value="PEPTIDYL-PROLYL CIS-TRANS ISOMERASE"/>
    <property type="match status" value="1"/>
</dbReference>
<proteinExistence type="predicted"/>
<protein>
    <recommendedName>
        <fullName evidence="2">Peptidyl-prolyl cis-trans isomerase</fullName>
        <ecNumber evidence="2">5.2.1.8</ecNumber>
    </recommendedName>
</protein>
<comment type="caution">
    <text evidence="5">The sequence shown here is derived from an EMBL/GenBank/DDBJ whole genome shotgun (WGS) entry which is preliminary data.</text>
</comment>
<evidence type="ECO:0000256" key="2">
    <source>
        <dbReference type="RuleBase" id="RU363014"/>
    </source>
</evidence>
<keyword evidence="1 2" id="KW-0413">Isomerase</keyword>
<evidence type="ECO:0000259" key="3">
    <source>
        <dbReference type="PROSITE" id="PS50198"/>
    </source>
</evidence>
<accession>A0A8T2VCE3</accession>
<dbReference type="SMART" id="SM00450">
    <property type="entry name" value="RHOD"/>
    <property type="match status" value="1"/>
</dbReference>
<name>A0A8T2VCE3_CERRI</name>
<dbReference type="PANTHER" id="PTHR43629:SF2">
    <property type="entry name" value="RHODANESE-LIKE_PPIC DOMAIN-CONTAINING PROTEIN 12, CHLOROPLASTIC"/>
    <property type="match status" value="1"/>
</dbReference>
<dbReference type="Proteomes" id="UP000825935">
    <property type="component" value="Chromosome 2"/>
</dbReference>
<gene>
    <name evidence="5" type="ORF">KP509_02G102800</name>
</gene>
<dbReference type="EMBL" id="CM035407">
    <property type="protein sequence ID" value="KAH7445022.1"/>
    <property type="molecule type" value="Genomic_DNA"/>
</dbReference>
<evidence type="ECO:0000256" key="1">
    <source>
        <dbReference type="PROSITE-ProRule" id="PRU00278"/>
    </source>
</evidence>
<dbReference type="OrthoDB" id="1911748at2759"/>
<dbReference type="AlphaFoldDB" id="A0A8T2VCE3"/>
<organism evidence="5 6">
    <name type="scientific">Ceratopteris richardii</name>
    <name type="common">Triangle waterfern</name>
    <dbReference type="NCBI Taxonomy" id="49495"/>
    <lineage>
        <taxon>Eukaryota</taxon>
        <taxon>Viridiplantae</taxon>
        <taxon>Streptophyta</taxon>
        <taxon>Embryophyta</taxon>
        <taxon>Tracheophyta</taxon>
        <taxon>Polypodiopsida</taxon>
        <taxon>Polypodiidae</taxon>
        <taxon>Polypodiales</taxon>
        <taxon>Pteridineae</taxon>
        <taxon>Pteridaceae</taxon>
        <taxon>Parkerioideae</taxon>
        <taxon>Ceratopteris</taxon>
    </lineage>
</organism>
<reference evidence="5" key="1">
    <citation type="submission" date="2021-08" db="EMBL/GenBank/DDBJ databases">
        <title>WGS assembly of Ceratopteris richardii.</title>
        <authorList>
            <person name="Marchant D.B."/>
            <person name="Chen G."/>
            <person name="Jenkins J."/>
            <person name="Shu S."/>
            <person name="Leebens-Mack J."/>
            <person name="Grimwood J."/>
            <person name="Schmutz J."/>
            <person name="Soltis P."/>
            <person name="Soltis D."/>
            <person name="Chen Z.-H."/>
        </authorList>
    </citation>
    <scope>NUCLEOTIDE SEQUENCE</scope>
    <source>
        <strain evidence="5">Whitten #5841</strain>
        <tissue evidence="5">Leaf</tissue>
    </source>
</reference>
<dbReference type="InterPro" id="IPR046357">
    <property type="entry name" value="PPIase_dom_sf"/>
</dbReference>
<dbReference type="PROSITE" id="PS50198">
    <property type="entry name" value="PPIC_PPIASE_2"/>
    <property type="match status" value="1"/>
</dbReference>
<evidence type="ECO:0000313" key="5">
    <source>
        <dbReference type="EMBL" id="KAH7445022.1"/>
    </source>
</evidence>
<dbReference type="SUPFAM" id="SSF54534">
    <property type="entry name" value="FKBP-like"/>
    <property type="match status" value="1"/>
</dbReference>
<evidence type="ECO:0000313" key="6">
    <source>
        <dbReference type="Proteomes" id="UP000825935"/>
    </source>
</evidence>